<accession>A0A1F4VZ92</accession>
<keyword evidence="1" id="KW-1133">Transmembrane helix</keyword>
<gene>
    <name evidence="2" type="ORF">A2264_01170</name>
</gene>
<feature type="transmembrane region" description="Helical" evidence="1">
    <location>
        <begin position="63"/>
        <end position="85"/>
    </location>
</feature>
<dbReference type="EMBL" id="MEVT01000017">
    <property type="protein sequence ID" value="OGC62496.1"/>
    <property type="molecule type" value="Genomic_DNA"/>
</dbReference>
<feature type="transmembrane region" description="Helical" evidence="1">
    <location>
        <begin position="91"/>
        <end position="109"/>
    </location>
</feature>
<comment type="caution">
    <text evidence="2">The sequence shown here is derived from an EMBL/GenBank/DDBJ whole genome shotgun (WGS) entry which is preliminary data.</text>
</comment>
<name>A0A1F4VZ92_UNCKA</name>
<evidence type="ECO:0000256" key="1">
    <source>
        <dbReference type="SAM" id="Phobius"/>
    </source>
</evidence>
<sequence>MICGLFGVAGILIGYSENGFWGAVAGGIGGPGAWLTFTDDIAPSLAKWRTLTRRQVTTRLARLAIGFVAFALGIAAIALGCFLLLGDNYVWATSILGTAWMIWIAWQTGRELRGAT</sequence>
<organism evidence="2 3">
    <name type="scientific">candidate division WWE3 bacterium RIFOXYA2_FULL_46_9</name>
    <dbReference type="NCBI Taxonomy" id="1802636"/>
    <lineage>
        <taxon>Bacteria</taxon>
        <taxon>Katanobacteria</taxon>
    </lineage>
</organism>
<proteinExistence type="predicted"/>
<evidence type="ECO:0000313" key="2">
    <source>
        <dbReference type="EMBL" id="OGC62496.1"/>
    </source>
</evidence>
<dbReference type="AlphaFoldDB" id="A0A1F4VZ92"/>
<evidence type="ECO:0000313" key="3">
    <source>
        <dbReference type="Proteomes" id="UP000176614"/>
    </source>
</evidence>
<protein>
    <submittedName>
        <fullName evidence="2">Uncharacterized protein</fullName>
    </submittedName>
</protein>
<keyword evidence="1" id="KW-0472">Membrane</keyword>
<dbReference type="Proteomes" id="UP000176614">
    <property type="component" value="Unassembled WGS sequence"/>
</dbReference>
<reference evidence="2 3" key="1">
    <citation type="journal article" date="2016" name="Nat. Commun.">
        <title>Thousands of microbial genomes shed light on interconnected biogeochemical processes in an aquifer system.</title>
        <authorList>
            <person name="Anantharaman K."/>
            <person name="Brown C.T."/>
            <person name="Hug L.A."/>
            <person name="Sharon I."/>
            <person name="Castelle C.J."/>
            <person name="Probst A.J."/>
            <person name="Thomas B.C."/>
            <person name="Singh A."/>
            <person name="Wilkins M.J."/>
            <person name="Karaoz U."/>
            <person name="Brodie E.L."/>
            <person name="Williams K.H."/>
            <person name="Hubbard S.S."/>
            <person name="Banfield J.F."/>
        </authorList>
    </citation>
    <scope>NUCLEOTIDE SEQUENCE [LARGE SCALE GENOMIC DNA]</scope>
</reference>
<keyword evidence="1" id="KW-0812">Transmembrane</keyword>